<dbReference type="Proteomes" id="UP000297693">
    <property type="component" value="Unassembled WGS sequence"/>
</dbReference>
<evidence type="ECO:0000256" key="3">
    <source>
        <dbReference type="HAMAP-Rule" id="MF_01487"/>
    </source>
</evidence>
<keyword evidence="2 3" id="KW-0067">ATP-binding</keyword>
<dbReference type="AlphaFoldDB" id="A0A4R9K8H8"/>
<dbReference type="Pfam" id="PF13538">
    <property type="entry name" value="UvrD_C_2"/>
    <property type="match status" value="1"/>
</dbReference>
<dbReference type="CDD" id="cd17933">
    <property type="entry name" value="DEXSc_RecD-like"/>
    <property type="match status" value="1"/>
</dbReference>
<keyword evidence="6" id="KW-1185">Reference proteome</keyword>
<dbReference type="EMBL" id="RQGD01000014">
    <property type="protein sequence ID" value="TGL61972.1"/>
    <property type="molecule type" value="Genomic_DNA"/>
</dbReference>
<organism evidence="5 6">
    <name type="scientific">Leptospira ognonensis</name>
    <dbReference type="NCBI Taxonomy" id="2484945"/>
    <lineage>
        <taxon>Bacteria</taxon>
        <taxon>Pseudomonadati</taxon>
        <taxon>Spirochaetota</taxon>
        <taxon>Spirochaetia</taxon>
        <taxon>Leptospirales</taxon>
        <taxon>Leptospiraceae</taxon>
        <taxon>Leptospira</taxon>
    </lineage>
</organism>
<feature type="domain" description="UvrD-like helicase C-terminal" evidence="4">
    <location>
        <begin position="526"/>
        <end position="576"/>
    </location>
</feature>
<name>A0A4R9K8H8_9LEPT</name>
<keyword evidence="3" id="KW-0269">Exonuclease</keyword>
<dbReference type="HAMAP" id="MF_01487">
    <property type="entry name" value="RecD"/>
    <property type="match status" value="1"/>
</dbReference>
<accession>A0A4R9K8H8</accession>
<dbReference type="GO" id="GO:0008854">
    <property type="term" value="F:exodeoxyribonuclease V activity"/>
    <property type="evidence" value="ECO:0007669"/>
    <property type="project" value="InterPro"/>
</dbReference>
<dbReference type="NCBIfam" id="TIGR01447">
    <property type="entry name" value="recD"/>
    <property type="match status" value="1"/>
</dbReference>
<dbReference type="GO" id="GO:0000724">
    <property type="term" value="P:double-strand break repair via homologous recombination"/>
    <property type="evidence" value="ECO:0007669"/>
    <property type="project" value="UniProtKB-UniRule"/>
</dbReference>
<dbReference type="GO" id="GO:0016887">
    <property type="term" value="F:ATP hydrolysis activity"/>
    <property type="evidence" value="ECO:0007669"/>
    <property type="project" value="RHEA"/>
</dbReference>
<dbReference type="InterPro" id="IPR006344">
    <property type="entry name" value="RecD"/>
</dbReference>
<dbReference type="EC" id="5.6.2.3" evidence="3"/>
<gene>
    <name evidence="3 5" type="primary">recD</name>
    <name evidence="5" type="ORF">EHQ58_05040</name>
</gene>
<keyword evidence="3" id="KW-0413">Isomerase</keyword>
<proteinExistence type="inferred from homology"/>
<evidence type="ECO:0000256" key="2">
    <source>
        <dbReference type="ARBA" id="ARBA00022840"/>
    </source>
</evidence>
<dbReference type="InterPro" id="IPR027785">
    <property type="entry name" value="UvrD-like_helicase_C"/>
</dbReference>
<comment type="caution">
    <text evidence="5">The sequence shown here is derived from an EMBL/GenBank/DDBJ whole genome shotgun (WGS) entry which is preliminary data.</text>
</comment>
<sequence>MNEDPQIYLNYITDLLHISGLQKEDILPILTEVFEESRMGSLCVPMKKEWEQTLSKNSIPFAFETIEGVQHVYLERIHSLKKRLEIALKRQISHQNMIKINLNKIQNIQRELEVNYSHARNTDYKLNEGQSHAIHQTLVSNFQVISGGPGTGKTTVVAFLLRIMKELGQLPDPSDIALVAPTGRAAQRLTESIQTNLKLMGSEEEFSNLFHGQTVHSLLSFKKGEGKFYYNRERALPYRLILVDEVSMMDLDLMVSLFDALENVEMEGEFPFHIILLGDPNQLPSVEKGEVLADFLNELPKHGSFLSRLTESNRHSNVPQIFKLMKSIYPDHLEKQASNITSTFHVVSSYEDAENSKDEVLWLNLTKPSSIHTSRDLLVEELWKNHFIPQMRIVRNWNFDSETQLKQFPTETFLMELNRFRCLTVLRSGYFGIDGIQSQIQKLALIYFKNPSNEGTGDQIQYRDLASRLYYEGMPIIITKNDRNRKLFNGDVGFICLIGNELRAVFCINHLLFSFAIDTLPNHEAAFFMTVHKSQGSEYDIVLFYLPENNPELKNNLLTKKIIYTAVTRAKKKVILACDKKSWETGLLNDPKRVTGFVLS</sequence>
<reference evidence="5" key="1">
    <citation type="journal article" date="2019" name="PLoS Negl. Trop. Dis.">
        <title>Revisiting the worldwide diversity of Leptospira species in the environment.</title>
        <authorList>
            <person name="Vincent A.T."/>
            <person name="Schiettekatte O."/>
            <person name="Bourhy P."/>
            <person name="Veyrier F.J."/>
            <person name="Picardeau M."/>
        </authorList>
    </citation>
    <scope>NUCLEOTIDE SEQUENCE [LARGE SCALE GENOMIC DNA]</scope>
    <source>
        <strain evidence="5">201702476</strain>
    </source>
</reference>
<dbReference type="InterPro" id="IPR027417">
    <property type="entry name" value="P-loop_NTPase"/>
</dbReference>
<evidence type="ECO:0000256" key="1">
    <source>
        <dbReference type="ARBA" id="ARBA00022741"/>
    </source>
</evidence>
<keyword evidence="3 5" id="KW-0378">Hydrolase</keyword>
<dbReference type="Gene3D" id="3.40.50.300">
    <property type="entry name" value="P-loop containing nucleotide triphosphate hydrolases"/>
    <property type="match status" value="2"/>
</dbReference>
<keyword evidence="3" id="KW-0234">DNA repair</keyword>
<comment type="similarity">
    <text evidence="3">Belongs to the RecD family.</text>
</comment>
<dbReference type="GO" id="GO:0003677">
    <property type="term" value="F:DNA binding"/>
    <property type="evidence" value="ECO:0007669"/>
    <property type="project" value="UniProtKB-UniRule"/>
</dbReference>
<dbReference type="GO" id="GO:0005524">
    <property type="term" value="F:ATP binding"/>
    <property type="evidence" value="ECO:0007669"/>
    <property type="project" value="UniProtKB-UniRule"/>
</dbReference>
<dbReference type="GO" id="GO:0009338">
    <property type="term" value="C:exodeoxyribonuclease V complex"/>
    <property type="evidence" value="ECO:0007669"/>
    <property type="project" value="InterPro"/>
</dbReference>
<feature type="binding site" evidence="3">
    <location>
        <begin position="147"/>
        <end position="154"/>
    </location>
    <ligand>
        <name>ATP</name>
        <dbReference type="ChEBI" id="CHEBI:30616"/>
    </ligand>
</feature>
<dbReference type="OrthoDB" id="9803432at2"/>
<dbReference type="GO" id="GO:0017116">
    <property type="term" value="F:single-stranded DNA helicase activity"/>
    <property type="evidence" value="ECO:0007669"/>
    <property type="project" value="TreeGrafter"/>
</dbReference>
<keyword evidence="1 3" id="KW-0547">Nucleotide-binding</keyword>
<keyword evidence="3" id="KW-0238">DNA-binding</keyword>
<comment type="function">
    <text evidence="3">A helicase/nuclease that prepares dsDNA breaks (DSB) for recombinational DNA repair. Binds to DSBs and unwinds DNA via a highly rapid and processive ATP-dependent bidirectional helicase activity. Unwinds dsDNA until it encounters a Chi (crossover hotspot instigator) sequence from the 3' direction. Cuts ssDNA a few nucleotides 3' to the Chi site. The properties and activities of the enzyme are changed at Chi. The Chi-altered holoenzyme produces a long 3'-ssDNA overhang and facilitates RecA-binding to the ssDNA for homologous DNA recombination and repair. Holoenzyme degrades any linearized DNA that is unable to undergo homologous recombination. In the holoenzyme this subunit has ssDNA-dependent ATPase and 5'-3' helicase activity. When added to pre-assembled RecBC greatly stimulates nuclease activity and augments holoenzyme processivity. Negatively regulates the RecA-loading ability of RecBCD.</text>
</comment>
<dbReference type="CDD" id="cd18809">
    <property type="entry name" value="SF1_C_RecD"/>
    <property type="match status" value="1"/>
</dbReference>
<evidence type="ECO:0000313" key="5">
    <source>
        <dbReference type="EMBL" id="TGL61972.1"/>
    </source>
</evidence>
<keyword evidence="3" id="KW-0347">Helicase</keyword>
<evidence type="ECO:0000259" key="4">
    <source>
        <dbReference type="Pfam" id="PF13538"/>
    </source>
</evidence>
<keyword evidence="3" id="KW-0540">Nuclease</keyword>
<keyword evidence="3" id="KW-0227">DNA damage</keyword>
<dbReference type="PANTHER" id="PTHR43788">
    <property type="entry name" value="DNA2/NAM7 HELICASE FAMILY MEMBER"/>
    <property type="match status" value="1"/>
</dbReference>
<dbReference type="RefSeq" id="WP_135622766.1">
    <property type="nucleotide sequence ID" value="NZ_RQGD01000014.1"/>
</dbReference>
<dbReference type="Gene3D" id="2.30.30.940">
    <property type="match status" value="1"/>
</dbReference>
<protein>
    <recommendedName>
        <fullName evidence="3">RecBCD enzyme subunit RecD</fullName>
        <ecNumber evidence="3">5.6.2.3</ecNumber>
    </recommendedName>
    <alternativeName>
        <fullName evidence="3">DNA 5'-3' helicase subunit RecD</fullName>
    </alternativeName>
    <alternativeName>
        <fullName evidence="3">Exonuclease V subunit RecD</fullName>
        <shortName evidence="3">ExoV subunit RecD</shortName>
    </alternativeName>
    <alternativeName>
        <fullName evidence="3">Helicase/nuclease RecBCD subunit RecD</fullName>
    </alternativeName>
</protein>
<evidence type="ECO:0000313" key="6">
    <source>
        <dbReference type="Proteomes" id="UP000297693"/>
    </source>
</evidence>
<dbReference type="InterPro" id="IPR050534">
    <property type="entry name" value="Coronavir_polyprotein_1ab"/>
</dbReference>
<comment type="subunit">
    <text evidence="3">Heterotrimer of RecB, RecC and RecD. All subunits contribute to DNA-binding.</text>
</comment>
<dbReference type="PANTHER" id="PTHR43788:SF6">
    <property type="entry name" value="DNA HELICASE B"/>
    <property type="match status" value="1"/>
</dbReference>
<comment type="miscellaneous">
    <text evidence="3">In the RecBCD complex, RecB has a slow 3'-5' helicase, an exonuclease activity and loads RecA onto ssDNA, RecD has a fast 5'-3' helicase activity, while RecC stimulates the ATPase and processivity of the RecB helicase and contributes to recognition of the Chi site.</text>
</comment>
<dbReference type="Pfam" id="PF13245">
    <property type="entry name" value="AAA_19"/>
    <property type="match status" value="1"/>
</dbReference>
<dbReference type="GO" id="GO:0043139">
    <property type="term" value="F:5'-3' DNA helicase activity"/>
    <property type="evidence" value="ECO:0007669"/>
    <property type="project" value="UniProtKB-UniRule"/>
</dbReference>
<dbReference type="SUPFAM" id="SSF52540">
    <property type="entry name" value="P-loop containing nucleoside triphosphate hydrolases"/>
    <property type="match status" value="1"/>
</dbReference>
<comment type="catalytic activity">
    <reaction evidence="3">
        <text>ATP + H2O = ADP + phosphate + H(+)</text>
        <dbReference type="Rhea" id="RHEA:13065"/>
        <dbReference type="ChEBI" id="CHEBI:15377"/>
        <dbReference type="ChEBI" id="CHEBI:15378"/>
        <dbReference type="ChEBI" id="CHEBI:30616"/>
        <dbReference type="ChEBI" id="CHEBI:43474"/>
        <dbReference type="ChEBI" id="CHEBI:456216"/>
        <dbReference type="EC" id="5.6.2.3"/>
    </reaction>
</comment>